<dbReference type="OrthoDB" id="668748at2759"/>
<comment type="similarity">
    <text evidence="1">Belongs to the LOB domain-containing protein family.</text>
</comment>
<comment type="caution">
    <text evidence="3">The sequence shown here is derived from an EMBL/GenBank/DDBJ whole genome shotgun (WGS) entry which is preliminary data.</text>
</comment>
<dbReference type="InterPro" id="IPR004883">
    <property type="entry name" value="LOB"/>
</dbReference>
<proteinExistence type="inferred from homology"/>
<dbReference type="EMBL" id="JAKOGI010000267">
    <property type="protein sequence ID" value="KAJ8438128.1"/>
    <property type="molecule type" value="Genomic_DNA"/>
</dbReference>
<protein>
    <recommendedName>
        <fullName evidence="2">LOB domain-containing protein</fullName>
    </recommendedName>
</protein>
<name>A0A9Q1K7B0_9CARY</name>
<dbReference type="GO" id="GO:0005634">
    <property type="term" value="C:nucleus"/>
    <property type="evidence" value="ECO:0007669"/>
    <property type="project" value="TreeGrafter"/>
</dbReference>
<dbReference type="Pfam" id="PF03195">
    <property type="entry name" value="LOB"/>
    <property type="match status" value="1"/>
</dbReference>
<dbReference type="Proteomes" id="UP001153076">
    <property type="component" value="Unassembled WGS sequence"/>
</dbReference>
<dbReference type="AlphaFoldDB" id="A0A9Q1K7B0"/>
<evidence type="ECO:0000256" key="1">
    <source>
        <dbReference type="ARBA" id="ARBA00005474"/>
    </source>
</evidence>
<gene>
    <name evidence="3" type="ORF">Cgig2_033007</name>
</gene>
<evidence type="ECO:0000313" key="3">
    <source>
        <dbReference type="EMBL" id="KAJ8438128.1"/>
    </source>
</evidence>
<organism evidence="3 4">
    <name type="scientific">Carnegiea gigantea</name>
    <dbReference type="NCBI Taxonomy" id="171969"/>
    <lineage>
        <taxon>Eukaryota</taxon>
        <taxon>Viridiplantae</taxon>
        <taxon>Streptophyta</taxon>
        <taxon>Embryophyta</taxon>
        <taxon>Tracheophyta</taxon>
        <taxon>Spermatophyta</taxon>
        <taxon>Magnoliopsida</taxon>
        <taxon>eudicotyledons</taxon>
        <taxon>Gunneridae</taxon>
        <taxon>Pentapetalae</taxon>
        <taxon>Caryophyllales</taxon>
        <taxon>Cactineae</taxon>
        <taxon>Cactaceae</taxon>
        <taxon>Cactoideae</taxon>
        <taxon>Echinocereeae</taxon>
        <taxon>Carnegiea</taxon>
    </lineage>
</organism>
<sequence length="245" mass="26657">MSGSASPCGACKFLRRKCVRGCVFAPYFCHEQGATHFAAIHKVFGASNVSKLLAHLPVSDRSEAAITIAYEAQARLQDPIYGCVSHIFALQQQVVTLQAQLATLKQQAAQSLLNGSLSSTTHQNPSEKIYGKQASSNYPQDVQSWLQSEYPHMVPPFDPNLNCTAESSTPNYGDHRQSGLFVNTRSHISMAQGNNQDASLASFEGSSSHISSSIASLEFENNSKWLYHDDANDLHSVAFGYAQPS</sequence>
<accession>A0A9Q1K7B0</accession>
<dbReference type="GO" id="GO:0009755">
    <property type="term" value="P:hormone-mediated signaling pathway"/>
    <property type="evidence" value="ECO:0007669"/>
    <property type="project" value="TreeGrafter"/>
</dbReference>
<dbReference type="GO" id="GO:0045893">
    <property type="term" value="P:positive regulation of DNA-templated transcription"/>
    <property type="evidence" value="ECO:0007669"/>
    <property type="project" value="TreeGrafter"/>
</dbReference>
<keyword evidence="4" id="KW-1185">Reference proteome</keyword>
<dbReference type="PANTHER" id="PTHR31529">
    <property type="entry name" value="LOB DOMAIN CONTAINING PROTEIN"/>
    <property type="match status" value="1"/>
</dbReference>
<evidence type="ECO:0000259" key="2">
    <source>
        <dbReference type="PROSITE" id="PS50891"/>
    </source>
</evidence>
<dbReference type="PANTHER" id="PTHR31529:SF26">
    <property type="entry name" value="LOB DOMAIN-CONTAINING PROTEIN CRL1"/>
    <property type="match status" value="1"/>
</dbReference>
<reference evidence="3" key="1">
    <citation type="submission" date="2022-04" db="EMBL/GenBank/DDBJ databases">
        <title>Carnegiea gigantea Genome sequencing and assembly v2.</title>
        <authorList>
            <person name="Copetti D."/>
            <person name="Sanderson M.J."/>
            <person name="Burquez A."/>
            <person name="Wojciechowski M.F."/>
        </authorList>
    </citation>
    <scope>NUCLEOTIDE SEQUENCE</scope>
    <source>
        <strain evidence="3">SGP5-SGP5p</strain>
        <tissue evidence="3">Aerial part</tissue>
    </source>
</reference>
<dbReference type="PROSITE" id="PS50891">
    <property type="entry name" value="LOB"/>
    <property type="match status" value="1"/>
</dbReference>
<evidence type="ECO:0000313" key="4">
    <source>
        <dbReference type="Proteomes" id="UP001153076"/>
    </source>
</evidence>
<feature type="domain" description="LOB" evidence="2">
    <location>
        <begin position="6"/>
        <end position="108"/>
    </location>
</feature>